<dbReference type="RefSeq" id="WP_062480245.1">
    <property type="nucleotide sequence ID" value="NZ_CP013650.1"/>
</dbReference>
<evidence type="ECO:0000313" key="1">
    <source>
        <dbReference type="EMBL" id="ALS98736.1"/>
    </source>
</evidence>
<dbReference type="KEGG" id="lal:AT746_10950"/>
<dbReference type="OrthoDB" id="2080138at2"/>
<dbReference type="Proteomes" id="UP000068447">
    <property type="component" value="Chromosome"/>
</dbReference>
<protein>
    <submittedName>
        <fullName evidence="1">Uncharacterized protein</fullName>
    </submittedName>
</protein>
<dbReference type="EMBL" id="CP013650">
    <property type="protein sequence ID" value="ALS98736.1"/>
    <property type="molecule type" value="Genomic_DNA"/>
</dbReference>
<accession>A0A0U3B0V8</accession>
<name>A0A0U3B0V8_9ALTE</name>
<keyword evidence="2" id="KW-1185">Reference proteome</keyword>
<sequence>MDKKLQGSWLIHHTNKLQNVTNQGQYQSTFVAGKAGILLSAISETNQSVLPNDKLEVLANASNINIGFELPRLLEVLKEQELIDVTASGVGVLGVTTSSALQHTSSIFESLSPKSIEVSAIELAESASIKPVRSSELGERLSDDYKLSKKEIQQLFYDSENIGFVDAEAIGKDEKLLFNGNLFRRDSAVKTKAVLDSLNSAEQAALAELIQKLKKNACVPYADALQILGEKLFKKVNAIGFFDINVVSNSQEEVGYLTLPAAFSKFSSSMVDDAFDLAKAFVASLTYGMTKSDYARGQISMIDRLLGALIDDREVGPVSAIGQDYKILELKGVVSIRHGTKGGRSGPLMRLLKKEVGELALQAIRQGDVSEQSIIALPGAAITKFRGPEVNREIIRREQIQKSPFETNDMISALRTGGGF</sequence>
<proteinExistence type="predicted"/>
<organism evidence="1 2">
    <name type="scientific">Lacimicrobium alkaliphilum</name>
    <dbReference type="NCBI Taxonomy" id="1526571"/>
    <lineage>
        <taxon>Bacteria</taxon>
        <taxon>Pseudomonadati</taxon>
        <taxon>Pseudomonadota</taxon>
        <taxon>Gammaproteobacteria</taxon>
        <taxon>Alteromonadales</taxon>
        <taxon>Alteromonadaceae</taxon>
        <taxon>Lacimicrobium</taxon>
    </lineage>
</organism>
<dbReference type="STRING" id="1526571.AT746_10950"/>
<evidence type="ECO:0000313" key="2">
    <source>
        <dbReference type="Proteomes" id="UP000068447"/>
    </source>
</evidence>
<reference evidence="1 2" key="1">
    <citation type="submission" date="2015-12" db="EMBL/GenBank/DDBJ databases">
        <title>Complete genome of Lacimicrobium alkaliphilum KCTC 32984.</title>
        <authorList>
            <person name="Kim S.-G."/>
            <person name="Lee Y.-J."/>
        </authorList>
    </citation>
    <scope>NUCLEOTIDE SEQUENCE [LARGE SCALE GENOMIC DNA]</scope>
    <source>
        <strain evidence="1 2">YelD216</strain>
    </source>
</reference>
<gene>
    <name evidence="1" type="ORF">AT746_10950</name>
</gene>
<dbReference type="AlphaFoldDB" id="A0A0U3B0V8"/>